<dbReference type="EMBL" id="JADOUF010000001">
    <property type="protein sequence ID" value="MBG6135771.1"/>
    <property type="molecule type" value="Genomic_DNA"/>
</dbReference>
<dbReference type="Proteomes" id="UP000622552">
    <property type="component" value="Unassembled WGS sequence"/>
</dbReference>
<dbReference type="RefSeq" id="WP_197002835.1">
    <property type="nucleotide sequence ID" value="NZ_BONS01000002.1"/>
</dbReference>
<dbReference type="AlphaFoldDB" id="A0A8J7KJR8"/>
<reference evidence="2" key="1">
    <citation type="submission" date="2020-11" db="EMBL/GenBank/DDBJ databases">
        <title>Sequencing the genomes of 1000 actinobacteria strains.</title>
        <authorList>
            <person name="Klenk H.-P."/>
        </authorList>
    </citation>
    <scope>NUCLEOTIDE SEQUENCE</scope>
    <source>
        <strain evidence="2">DSM 45356</strain>
    </source>
</reference>
<proteinExistence type="predicted"/>
<name>A0A8J7KJR8_9ACTN</name>
<evidence type="ECO:0000313" key="2">
    <source>
        <dbReference type="EMBL" id="MBG6135771.1"/>
    </source>
</evidence>
<organism evidence="2 3">
    <name type="scientific">Longispora fulva</name>
    <dbReference type="NCBI Taxonomy" id="619741"/>
    <lineage>
        <taxon>Bacteria</taxon>
        <taxon>Bacillati</taxon>
        <taxon>Actinomycetota</taxon>
        <taxon>Actinomycetes</taxon>
        <taxon>Micromonosporales</taxon>
        <taxon>Micromonosporaceae</taxon>
        <taxon>Longispora</taxon>
    </lineage>
</organism>
<accession>A0A8J7KJR8</accession>
<protein>
    <submittedName>
        <fullName evidence="2">Uncharacterized protein</fullName>
    </submittedName>
</protein>
<feature type="region of interest" description="Disordered" evidence="1">
    <location>
        <begin position="1"/>
        <end position="31"/>
    </location>
</feature>
<sequence>MTERSPAAGSPGRQRSSPPATRPAPRPARIHSPTTAEHLTHLQRQVGNAAATVFLQRRSRAADLTAPYTDPAAMATLSAMPTADLVDTFDDPAAATGARGLLAAPGALPATSRDRITCALRACLGPIDPTFYVAWSHLDPTDQALLMARAERTEKGASLPARRIAVMGGGLIGMVRAGAYPEAFAFLNGLNMAEILTTLLSARGAAVERPVGTASGAPARTALADLGAHLTSAVGVNTERLRLAIEAVGFGGGDFGKFVAAQPAVHSAALLDFERNDIKAFLSGSGVADLDAVLGDPKLFVGGQFFWSGELFDAVQAEPAVAALRTTPALRPLSTQLDTLLSVAGDRDRPTSEVQQLATRFVSAVRAAGAPAADRLIALASFVGPDALAATVPEGQRKIFKGRSREFLGGLGLYDMLAGLYLGTGAQPLLTSHLNVFKLHYLAQAEAVVCGFQAGFLANLYRKKARAAGHPEPDPKARIGGLMVAESFRNDSRPFTVRGESVIRGDVCRYGAGLASAFGRITAALDAGWLVHVRVMSGEGGGFPGGEHSLMVIGHQGNTLTASDSDPNGERDAILRTGFTTLYFDPATPRLSTAVNDEEFPVPQSDTRFHRNHHHRYQVLSVAGCV</sequence>
<keyword evidence="3" id="KW-1185">Reference proteome</keyword>
<evidence type="ECO:0000313" key="3">
    <source>
        <dbReference type="Proteomes" id="UP000622552"/>
    </source>
</evidence>
<gene>
    <name evidence="2" type="ORF">IW245_001965</name>
</gene>
<evidence type="ECO:0000256" key="1">
    <source>
        <dbReference type="SAM" id="MobiDB-lite"/>
    </source>
</evidence>
<comment type="caution">
    <text evidence="2">The sequence shown here is derived from an EMBL/GenBank/DDBJ whole genome shotgun (WGS) entry which is preliminary data.</text>
</comment>